<dbReference type="EMBL" id="JBHSGR010000011">
    <property type="protein sequence ID" value="MFC4693992.1"/>
    <property type="molecule type" value="Genomic_DNA"/>
</dbReference>
<proteinExistence type="predicted"/>
<evidence type="ECO:0000313" key="2">
    <source>
        <dbReference type="EMBL" id="MFC4693992.1"/>
    </source>
</evidence>
<name>A0ABV9LKI0_9ACTN</name>
<organism evidence="2 3">
    <name type="scientific">Geodermatophilus arenarius</name>
    <dbReference type="NCBI Taxonomy" id="1137990"/>
    <lineage>
        <taxon>Bacteria</taxon>
        <taxon>Bacillati</taxon>
        <taxon>Actinomycetota</taxon>
        <taxon>Actinomycetes</taxon>
        <taxon>Geodermatophilales</taxon>
        <taxon>Geodermatophilaceae</taxon>
        <taxon>Geodermatophilus</taxon>
    </lineage>
</organism>
<sequence length="545" mass="58520">MSGHVFVVGADLTRLSCDDVLVPTGRTLRVAASWRALLPDDLVTDEDADGVCVDLAWHGDERVLEVPGSGPRRAWLLDTVDDRGRGLGWLLDGAREALAAVARREVTEPVHGRARRLVGLPALGTGWGGAAGRRGDLLQQLLPVLREAADEHGFDVALVLRGPSDLAAAQRVRRGDDGGWDLPEPLRALAEQLGERARRGQLALFIGAGVSAAAGLPTWEELLGELAARSGLDDDLREGLSRLPPQDAAALLARELGRDELERFVQERFGPGPYALAHALIADLPVQEFVTTNYDPLVELAAADMGRELSVLPYDEPRPGRPWLLKLHGDAAHPAGVVLTREEYLQLGDSRAALSGVLHSLLLTRHVLFVGTSMLDDDLIRIAHQVRSAVQVPGREPRRRSGTVLALREDAARSRLWEQDVETVAMGGADAPPAEAARRLEVLLDLLGCLSTPPTGYLLDPAYRGMLSDEERVLAEALQGVAEALPEGASTPSAAGEVAALLRRLGAGRSGGRRDGSGDDRPVDDRPVDEATDARDDRLQQQRPG</sequence>
<dbReference type="Proteomes" id="UP001596025">
    <property type="component" value="Unassembled WGS sequence"/>
</dbReference>
<feature type="region of interest" description="Disordered" evidence="1">
    <location>
        <begin position="505"/>
        <end position="545"/>
    </location>
</feature>
<evidence type="ECO:0000313" key="3">
    <source>
        <dbReference type="Proteomes" id="UP001596025"/>
    </source>
</evidence>
<dbReference type="Pfam" id="PF13289">
    <property type="entry name" value="SIR2_2"/>
    <property type="match status" value="1"/>
</dbReference>
<accession>A0ABV9LKI0</accession>
<dbReference type="RefSeq" id="WP_387988710.1">
    <property type="nucleotide sequence ID" value="NZ_JBHSGR010000011.1"/>
</dbReference>
<evidence type="ECO:0000256" key="1">
    <source>
        <dbReference type="SAM" id="MobiDB-lite"/>
    </source>
</evidence>
<gene>
    <name evidence="2" type="ORF">ACFO3M_11410</name>
</gene>
<keyword evidence="3" id="KW-1185">Reference proteome</keyword>
<feature type="compositionally biased region" description="Basic and acidic residues" evidence="1">
    <location>
        <begin position="512"/>
        <end position="545"/>
    </location>
</feature>
<dbReference type="SUPFAM" id="SSF52467">
    <property type="entry name" value="DHS-like NAD/FAD-binding domain"/>
    <property type="match status" value="1"/>
</dbReference>
<protein>
    <submittedName>
        <fullName evidence="2">SIR2 family protein</fullName>
    </submittedName>
</protein>
<dbReference type="InterPro" id="IPR029035">
    <property type="entry name" value="DHS-like_NAD/FAD-binding_dom"/>
</dbReference>
<reference evidence="3" key="1">
    <citation type="journal article" date="2019" name="Int. J. Syst. Evol. Microbiol.">
        <title>The Global Catalogue of Microorganisms (GCM) 10K type strain sequencing project: providing services to taxonomists for standard genome sequencing and annotation.</title>
        <authorList>
            <consortium name="The Broad Institute Genomics Platform"/>
            <consortium name="The Broad Institute Genome Sequencing Center for Infectious Disease"/>
            <person name="Wu L."/>
            <person name="Ma J."/>
        </authorList>
    </citation>
    <scope>NUCLEOTIDE SEQUENCE [LARGE SCALE GENOMIC DNA]</scope>
    <source>
        <strain evidence="3">CCUG 62763</strain>
    </source>
</reference>
<comment type="caution">
    <text evidence="2">The sequence shown here is derived from an EMBL/GenBank/DDBJ whole genome shotgun (WGS) entry which is preliminary data.</text>
</comment>